<accession>A0A6G0IAA4</accession>
<keyword evidence="2" id="KW-0472">Membrane</keyword>
<evidence type="ECO:0000256" key="1">
    <source>
        <dbReference type="SAM" id="Coils"/>
    </source>
</evidence>
<comment type="caution">
    <text evidence="3">The sequence shown here is derived from an EMBL/GenBank/DDBJ whole genome shotgun (WGS) entry which is preliminary data.</text>
</comment>
<dbReference type="Proteomes" id="UP000424527">
    <property type="component" value="Unassembled WGS sequence"/>
</dbReference>
<evidence type="ECO:0000256" key="2">
    <source>
        <dbReference type="SAM" id="Phobius"/>
    </source>
</evidence>
<keyword evidence="2" id="KW-1133">Transmembrane helix</keyword>
<keyword evidence="1" id="KW-0175">Coiled coil</keyword>
<dbReference type="EMBL" id="REGW02000013">
    <property type="protein sequence ID" value="KAE8288126.1"/>
    <property type="molecule type" value="Genomic_DNA"/>
</dbReference>
<name>A0A6G0IAA4_LARCR</name>
<keyword evidence="2" id="KW-0812">Transmembrane</keyword>
<sequence>MWKDTQTERKEIDQMKRRGHEVRNNMEKRLQVINQFVRRTLLQKEPKEPSEKTNLEQGLSKDTTCHTDCKIDHNALDEKYAELEQLKVRMLSEIDKLRVREKVSARTTRDKVIKHSRWMSPQEAQQNKLLPRCIEKLRSSRDKQWTPLSAPALLLPVLLPLLLLLSASLPRGGVRRHVYVRV</sequence>
<feature type="coiled-coil region" evidence="1">
    <location>
        <begin position="73"/>
        <end position="100"/>
    </location>
</feature>
<gene>
    <name evidence="3" type="ORF">D5F01_LYC14187</name>
</gene>
<feature type="transmembrane region" description="Helical" evidence="2">
    <location>
        <begin position="148"/>
        <end position="169"/>
    </location>
</feature>
<dbReference type="AlphaFoldDB" id="A0A6G0IAA4"/>
<keyword evidence="4" id="KW-1185">Reference proteome</keyword>
<evidence type="ECO:0000313" key="3">
    <source>
        <dbReference type="EMBL" id="KAE8288126.1"/>
    </source>
</evidence>
<organism evidence="3 4">
    <name type="scientific">Larimichthys crocea</name>
    <name type="common">Large yellow croaker</name>
    <name type="synonym">Pseudosciaena crocea</name>
    <dbReference type="NCBI Taxonomy" id="215358"/>
    <lineage>
        <taxon>Eukaryota</taxon>
        <taxon>Metazoa</taxon>
        <taxon>Chordata</taxon>
        <taxon>Craniata</taxon>
        <taxon>Vertebrata</taxon>
        <taxon>Euteleostomi</taxon>
        <taxon>Actinopterygii</taxon>
        <taxon>Neopterygii</taxon>
        <taxon>Teleostei</taxon>
        <taxon>Neoteleostei</taxon>
        <taxon>Acanthomorphata</taxon>
        <taxon>Eupercaria</taxon>
        <taxon>Sciaenidae</taxon>
        <taxon>Larimichthys</taxon>
    </lineage>
</organism>
<reference evidence="3 4" key="1">
    <citation type="submission" date="2019-07" db="EMBL/GenBank/DDBJ databases">
        <title>Chromosome genome assembly for large yellow croaker.</title>
        <authorList>
            <person name="Xiao S."/>
        </authorList>
    </citation>
    <scope>NUCLEOTIDE SEQUENCE [LARGE SCALE GENOMIC DNA]</scope>
    <source>
        <strain evidence="3">JMULYC20181020</strain>
        <tissue evidence="3">Muscle</tissue>
    </source>
</reference>
<proteinExistence type="predicted"/>
<protein>
    <submittedName>
        <fullName evidence="3">Uncharacterized protein</fullName>
    </submittedName>
</protein>
<evidence type="ECO:0000313" key="4">
    <source>
        <dbReference type="Proteomes" id="UP000424527"/>
    </source>
</evidence>